<proteinExistence type="predicted"/>
<evidence type="ECO:0000256" key="1">
    <source>
        <dbReference type="SAM" id="MobiDB-lite"/>
    </source>
</evidence>
<gene>
    <name evidence="2" type="ORF">PBY51_006954</name>
</gene>
<feature type="compositionally biased region" description="Basic and acidic residues" evidence="1">
    <location>
        <begin position="68"/>
        <end position="88"/>
    </location>
</feature>
<accession>A0AAN8AEQ3</accession>
<organism evidence="2 3">
    <name type="scientific">Eleginops maclovinus</name>
    <name type="common">Patagonian blennie</name>
    <name type="synonym">Eleginus maclovinus</name>
    <dbReference type="NCBI Taxonomy" id="56733"/>
    <lineage>
        <taxon>Eukaryota</taxon>
        <taxon>Metazoa</taxon>
        <taxon>Chordata</taxon>
        <taxon>Craniata</taxon>
        <taxon>Vertebrata</taxon>
        <taxon>Euteleostomi</taxon>
        <taxon>Actinopterygii</taxon>
        <taxon>Neopterygii</taxon>
        <taxon>Teleostei</taxon>
        <taxon>Neoteleostei</taxon>
        <taxon>Acanthomorphata</taxon>
        <taxon>Eupercaria</taxon>
        <taxon>Perciformes</taxon>
        <taxon>Notothenioidei</taxon>
        <taxon>Eleginopidae</taxon>
        <taxon>Eleginops</taxon>
    </lineage>
</organism>
<protein>
    <submittedName>
        <fullName evidence="2">Uncharacterized protein</fullName>
    </submittedName>
</protein>
<dbReference type="EMBL" id="JAUZQC010000020">
    <property type="protein sequence ID" value="KAK5853139.1"/>
    <property type="molecule type" value="Genomic_DNA"/>
</dbReference>
<evidence type="ECO:0000313" key="3">
    <source>
        <dbReference type="Proteomes" id="UP001346869"/>
    </source>
</evidence>
<reference evidence="2 3" key="2">
    <citation type="journal article" date="2023" name="Mol. Biol. Evol.">
        <title>Genomics of Secondarily Temperate Adaptation in the Only Non-Antarctic Icefish.</title>
        <authorList>
            <person name="Rivera-Colon A.G."/>
            <person name="Rayamajhi N."/>
            <person name="Minhas B.F."/>
            <person name="Madrigal G."/>
            <person name="Bilyk K.T."/>
            <person name="Yoon V."/>
            <person name="Hune M."/>
            <person name="Gregory S."/>
            <person name="Cheng C.H.C."/>
            <person name="Catchen J.M."/>
        </authorList>
    </citation>
    <scope>NUCLEOTIDE SEQUENCE [LARGE SCALE GENOMIC DNA]</scope>
    <source>
        <strain evidence="2">JMC-PN-2008</strain>
    </source>
</reference>
<reference evidence="2 3" key="1">
    <citation type="journal article" date="2023" name="Genes (Basel)">
        <title>Chromosome-Level Genome Assembly and Circadian Gene Repertoire of the Patagonia Blennie Eleginops maclovinus-The Closest Ancestral Proxy of Antarctic Cryonotothenioids.</title>
        <authorList>
            <person name="Cheng C.C."/>
            <person name="Rivera-Colon A.G."/>
            <person name="Minhas B.F."/>
            <person name="Wilson L."/>
            <person name="Rayamajhi N."/>
            <person name="Vargas-Chacoff L."/>
            <person name="Catchen J.M."/>
        </authorList>
    </citation>
    <scope>NUCLEOTIDE SEQUENCE [LARGE SCALE GENOMIC DNA]</scope>
    <source>
        <strain evidence="2">JMC-PN-2008</strain>
    </source>
</reference>
<keyword evidence="3" id="KW-1185">Reference proteome</keyword>
<dbReference type="AlphaFoldDB" id="A0AAN8AEQ3"/>
<comment type="caution">
    <text evidence="2">The sequence shown here is derived from an EMBL/GenBank/DDBJ whole genome shotgun (WGS) entry which is preliminary data.</text>
</comment>
<name>A0AAN8AEQ3_ELEMC</name>
<sequence length="116" mass="13621">MASCLCSLSNRKWPPLCCCCRLKAHRLARRLKPPFWSQRTESRQQRRERRKRGHGAEVRDSLVVVMAKEQRGKMAGREKELKHGDHSFARLPSPRLWPNHGYGKRGRRALLSLHRD</sequence>
<dbReference type="Proteomes" id="UP001346869">
    <property type="component" value="Unassembled WGS sequence"/>
</dbReference>
<feature type="region of interest" description="Disordered" evidence="1">
    <location>
        <begin position="33"/>
        <end position="103"/>
    </location>
</feature>
<evidence type="ECO:0000313" key="2">
    <source>
        <dbReference type="EMBL" id="KAK5853139.1"/>
    </source>
</evidence>